<dbReference type="FunFam" id="1.50.10.130:FF:000002">
    <property type="entry name" value="Ent-copalyl diphosphate synthase, chloroplastic"/>
    <property type="match status" value="1"/>
</dbReference>
<dbReference type="GO" id="GO:0016102">
    <property type="term" value="P:diterpenoid biosynthetic process"/>
    <property type="evidence" value="ECO:0007669"/>
    <property type="project" value="InterPro"/>
</dbReference>
<protein>
    <submittedName>
        <fullName evidence="7">Levopimaradiene synthase</fullName>
    </submittedName>
</protein>
<dbReference type="SUPFAM" id="SSF48239">
    <property type="entry name" value="Terpenoid cyclases/Protein prenyltransferases"/>
    <property type="match status" value="2"/>
</dbReference>
<keyword evidence="3" id="KW-0460">Magnesium</keyword>
<dbReference type="Pfam" id="PF01397">
    <property type="entry name" value="Terpene_synth"/>
    <property type="match status" value="1"/>
</dbReference>
<dbReference type="PANTHER" id="PTHR31739:SF25">
    <property type="entry name" value="(E,E)-GERANYLLINALOOL SYNTHASE"/>
    <property type="match status" value="1"/>
</dbReference>
<dbReference type="EMBL" id="KX904943">
    <property type="protein sequence ID" value="AQT03468.1"/>
    <property type="molecule type" value="mRNA"/>
</dbReference>
<dbReference type="AlphaFoldDB" id="A0A1S6KJR3"/>
<dbReference type="InterPro" id="IPR044814">
    <property type="entry name" value="Terpene_cyclase_plant_C1"/>
</dbReference>
<dbReference type="SFLD" id="SFLDS00005">
    <property type="entry name" value="Isoprenoid_Synthase_Type_I"/>
    <property type="match status" value="1"/>
</dbReference>
<comment type="cofactor">
    <cofactor evidence="1">
        <name>Mg(2+)</name>
        <dbReference type="ChEBI" id="CHEBI:18420"/>
    </cofactor>
</comment>
<dbReference type="SUPFAM" id="SSF48576">
    <property type="entry name" value="Terpenoid synthases"/>
    <property type="match status" value="1"/>
</dbReference>
<evidence type="ECO:0000259" key="6">
    <source>
        <dbReference type="Pfam" id="PF03936"/>
    </source>
</evidence>
<dbReference type="InterPro" id="IPR034741">
    <property type="entry name" value="Terpene_cyclase-like_1_C"/>
</dbReference>
<evidence type="ECO:0000313" key="7">
    <source>
        <dbReference type="EMBL" id="AQT03468.1"/>
    </source>
</evidence>
<dbReference type="Pfam" id="PF03936">
    <property type="entry name" value="Terpene_synth_C"/>
    <property type="match status" value="1"/>
</dbReference>
<evidence type="ECO:0000256" key="4">
    <source>
        <dbReference type="ARBA" id="ARBA00023239"/>
    </source>
</evidence>
<dbReference type="GO" id="GO:0000287">
    <property type="term" value="F:magnesium ion binding"/>
    <property type="evidence" value="ECO:0007669"/>
    <property type="project" value="InterPro"/>
</dbReference>
<reference evidence="7" key="1">
    <citation type="submission" date="2016-09" db="EMBL/GenBank/DDBJ databases">
        <authorList>
            <person name="Capua I."/>
            <person name="De Benedictis P."/>
            <person name="Joannis T."/>
            <person name="Lombin L.H."/>
            <person name="Cattoli G."/>
        </authorList>
    </citation>
    <scope>NUCLEOTIDE SEQUENCE</scope>
</reference>
<evidence type="ECO:0000256" key="2">
    <source>
        <dbReference type="ARBA" id="ARBA00022723"/>
    </source>
</evidence>
<organism evidence="7">
    <name type="scientific">Ginkgo biloba</name>
    <name type="common">Ginkgo</name>
    <name type="synonym">Maidenhair tree</name>
    <dbReference type="NCBI Taxonomy" id="3311"/>
    <lineage>
        <taxon>Eukaryota</taxon>
        <taxon>Viridiplantae</taxon>
        <taxon>Streptophyta</taxon>
        <taxon>Embryophyta</taxon>
        <taxon>Tracheophyta</taxon>
        <taxon>Spermatophyta</taxon>
        <taxon>Ginkgoidae</taxon>
        <taxon>Ginkgoales</taxon>
        <taxon>Ginkgoaceae</taxon>
        <taxon>Ginkgo</taxon>
    </lineage>
</organism>
<evidence type="ECO:0000256" key="3">
    <source>
        <dbReference type="ARBA" id="ARBA00022842"/>
    </source>
</evidence>
<dbReference type="Gene3D" id="1.10.600.10">
    <property type="entry name" value="Farnesyl Diphosphate Synthase"/>
    <property type="match status" value="1"/>
</dbReference>
<dbReference type="SFLD" id="SFLDG01019">
    <property type="entry name" value="Terpene_Cyclase_Like_1_C_Termi"/>
    <property type="match status" value="1"/>
</dbReference>
<dbReference type="InterPro" id="IPR001906">
    <property type="entry name" value="Terpene_synth_N"/>
</dbReference>
<dbReference type="SMR" id="A0A1S6KJR3"/>
<dbReference type="FunFam" id="1.10.600.10:FF:000005">
    <property type="entry name" value="Ent-kaur-16-ene synthase, chloroplastic"/>
    <property type="match status" value="1"/>
</dbReference>
<dbReference type="InterPro" id="IPR036965">
    <property type="entry name" value="Terpene_synth_N_sf"/>
</dbReference>
<feature type="domain" description="Terpene synthase N-terminal" evidence="5">
    <location>
        <begin position="264"/>
        <end position="476"/>
    </location>
</feature>
<accession>A0A1S6KJR3</accession>
<dbReference type="Gene3D" id="1.50.10.130">
    <property type="entry name" value="Terpene synthase, N-terminal domain"/>
    <property type="match status" value="1"/>
</dbReference>
<dbReference type="InterPro" id="IPR008930">
    <property type="entry name" value="Terpenoid_cyclase/PrenylTrfase"/>
</dbReference>
<dbReference type="SFLD" id="SFLDG01014">
    <property type="entry name" value="Terpene_Cyclase_Like_1_N-term"/>
    <property type="match status" value="1"/>
</dbReference>
<sequence>MAQSLSSSPAFDCRIIMASSVGVSEQTYSESVVNSMKTFDASTLSRLTGPELYPPTLWKDDFIESLRIGSEAFSDDNDNRIETLITEIKAMFCSMSDGEISPSAYDTAWIARVSAIDGFARPQFPQALEWVLNNQLADGSWGEESVFLAYDRVLNTLASVITLKAWNTGNVHVQKGLDFIRKHAEEMVDEAENHTRPSKFDMVFPAMLNDAKSLGLNLPYELPVMKQIAHKREAKLKEITIDVLHSVPTALLSSLEGLQDLVLDWRKILKLQSNDGSLLNSPAATACAFMHTGDKKCLEFLSFVLSRFGDHVPCIYPVDLFERLWAVDTVERLGIDRHFKTEIKEALDYVYRYWDERGMGFARESPVADIGVTAMGLRLLRLHGYDVSSDVLVNFKDENGEFLDSNGPAAQKASVSDMLNLFRCSQVTFPGEKLMQEASAFSKSHLRIVLQNKDNTLFPEERTAKKRLCGEVEYALDYPWHRNLPRVEARSYMEQYGINDLWVAKTVYRMPYVTNGKYLELAKLDFNKVQSLHRAELKQITRWWKACGFTHLTFTRQRPVEIFFSASATLFEPEFAACRIAYTKSACLAVILDDLYDAHASLQDAMLFTKAVKRWDLSLLDCLPGHMKICFLGLYNTINELGEQGLEAHGWDVLRYLRNVWESLLACTVKEAEWAEAKHVPPFQEYLQNGKVSVALATLLLHSVFFTGELLPEHILSELDFRSNFLHLVCLTGRLVNDARTFKDERDRGELASSIQCYIKDNPGCTEEEALNRIYDINESGLAQLNSEFVKPEPVLECYRKLLFNTARAAQLFYRNKDGFGMSVEDMEELVKKFLFENVA</sequence>
<dbReference type="CDD" id="cd00684">
    <property type="entry name" value="Terpene_cyclase_plant_C1"/>
    <property type="match status" value="1"/>
</dbReference>
<keyword evidence="4" id="KW-0456">Lyase</keyword>
<dbReference type="InterPro" id="IPR005630">
    <property type="entry name" value="Terpene_synthase_metal-bd"/>
</dbReference>
<dbReference type="InterPro" id="IPR050148">
    <property type="entry name" value="Terpene_synthase-like"/>
</dbReference>
<dbReference type="Gene3D" id="1.50.10.160">
    <property type="match status" value="1"/>
</dbReference>
<dbReference type="PANTHER" id="PTHR31739">
    <property type="entry name" value="ENT-COPALYL DIPHOSPHATE SYNTHASE, CHLOROPLASTIC"/>
    <property type="match status" value="1"/>
</dbReference>
<keyword evidence="2" id="KW-0479">Metal-binding</keyword>
<gene>
    <name evidence="7" type="primary">LPS</name>
</gene>
<dbReference type="GO" id="GO:0010333">
    <property type="term" value="F:terpene synthase activity"/>
    <property type="evidence" value="ECO:0007669"/>
    <property type="project" value="InterPro"/>
</dbReference>
<proteinExistence type="evidence at transcript level"/>
<feature type="domain" description="Terpene synthase metal-binding" evidence="6">
    <location>
        <begin position="546"/>
        <end position="779"/>
    </location>
</feature>
<evidence type="ECO:0000256" key="1">
    <source>
        <dbReference type="ARBA" id="ARBA00001946"/>
    </source>
</evidence>
<dbReference type="InterPro" id="IPR008949">
    <property type="entry name" value="Isoprenoid_synthase_dom_sf"/>
</dbReference>
<name>A0A1S6KJR3_GINBI</name>
<evidence type="ECO:0000259" key="5">
    <source>
        <dbReference type="Pfam" id="PF01397"/>
    </source>
</evidence>